<dbReference type="InterPro" id="IPR050266">
    <property type="entry name" value="AB_hydrolase_sf"/>
</dbReference>
<evidence type="ECO:0000259" key="1">
    <source>
        <dbReference type="Pfam" id="PF12697"/>
    </source>
</evidence>
<keyword evidence="3" id="KW-1185">Reference proteome</keyword>
<organism evidence="2 3">
    <name type="scientific">Amycolatopsis alba DSM 44262</name>
    <dbReference type="NCBI Taxonomy" id="1125972"/>
    <lineage>
        <taxon>Bacteria</taxon>
        <taxon>Bacillati</taxon>
        <taxon>Actinomycetota</taxon>
        <taxon>Actinomycetes</taxon>
        <taxon>Pseudonocardiales</taxon>
        <taxon>Pseudonocardiaceae</taxon>
        <taxon>Amycolatopsis</taxon>
    </lineage>
</organism>
<sequence>MENGGVRVHGDSGQPVLLLPGGAESCDGFFPGLVEGLVADPGCRVIVHDRPGTGTSTDDGALADAAAHLSALVDSLDRGPVVVVGQSLGGAVAVLFARAYPEKVAGLVLLDPTPIDDPRTCAALERTVGALGKLSTVPVLRQVFPRVAHAAVVRAARRQKLRPDCEAAFVRTANLDAPMLARAVRGITALAKEVQGAVLPRLPAVVVTADRKPDSAMRRSHERFAAAFGGRVECWPGATHSVHLDHPEETLATVRDVVAQAGSST</sequence>
<proteinExistence type="predicted"/>
<dbReference type="PRINTS" id="PR00111">
    <property type="entry name" value="ABHYDROLASE"/>
</dbReference>
<dbReference type="InterPro" id="IPR029058">
    <property type="entry name" value="AB_hydrolase_fold"/>
</dbReference>
<dbReference type="AlphaFoldDB" id="A0A229RDV3"/>
<feature type="domain" description="AB hydrolase-1" evidence="1">
    <location>
        <begin position="16"/>
        <end position="252"/>
    </location>
</feature>
<dbReference type="GO" id="GO:0016787">
    <property type="term" value="F:hydrolase activity"/>
    <property type="evidence" value="ECO:0007669"/>
    <property type="project" value="UniProtKB-KW"/>
</dbReference>
<dbReference type="SUPFAM" id="SSF53474">
    <property type="entry name" value="alpha/beta-Hydrolases"/>
    <property type="match status" value="1"/>
</dbReference>
<evidence type="ECO:0000313" key="3">
    <source>
        <dbReference type="Proteomes" id="UP000215563"/>
    </source>
</evidence>
<dbReference type="Gene3D" id="3.40.50.1820">
    <property type="entry name" value="alpha/beta hydrolase"/>
    <property type="match status" value="1"/>
</dbReference>
<dbReference type="InterPro" id="IPR000073">
    <property type="entry name" value="AB_hydrolase_1"/>
</dbReference>
<dbReference type="GO" id="GO:0016020">
    <property type="term" value="C:membrane"/>
    <property type="evidence" value="ECO:0007669"/>
    <property type="project" value="TreeGrafter"/>
</dbReference>
<comment type="caution">
    <text evidence="2">The sequence shown here is derived from an EMBL/GenBank/DDBJ whole genome shotgun (WGS) entry which is preliminary data.</text>
</comment>
<dbReference type="OrthoDB" id="7185741at2"/>
<dbReference type="RefSeq" id="WP_020636876.1">
    <property type="nucleotide sequence ID" value="NZ_KB913032.1"/>
</dbReference>
<reference evidence="2 3" key="1">
    <citation type="submission" date="2017-07" db="EMBL/GenBank/DDBJ databases">
        <title>Amycolatopsis alba DSM 44262 Genome sequencing and assembly.</title>
        <authorList>
            <person name="Kaur N."/>
            <person name="Mayilraj S."/>
        </authorList>
    </citation>
    <scope>NUCLEOTIDE SEQUENCE [LARGE SCALE GENOMIC DNA]</scope>
    <source>
        <strain evidence="2 3">DSM 44262</strain>
    </source>
</reference>
<dbReference type="Pfam" id="PF12697">
    <property type="entry name" value="Abhydrolase_6"/>
    <property type="match status" value="1"/>
</dbReference>
<dbReference type="PANTHER" id="PTHR43798:SF33">
    <property type="entry name" value="HYDROLASE, PUTATIVE (AFU_ORTHOLOGUE AFUA_2G14860)-RELATED"/>
    <property type="match status" value="1"/>
</dbReference>
<keyword evidence="2" id="KW-0378">Hydrolase</keyword>
<protein>
    <submittedName>
        <fullName evidence="2">Alpha/beta hydrolase</fullName>
    </submittedName>
</protein>
<name>A0A229RDV3_AMYAL</name>
<accession>A0A229RDV3</accession>
<dbReference type="EMBL" id="NMQU01000111">
    <property type="protein sequence ID" value="OXM44852.1"/>
    <property type="molecule type" value="Genomic_DNA"/>
</dbReference>
<gene>
    <name evidence="2" type="ORF">CFP75_33060</name>
</gene>
<dbReference type="Proteomes" id="UP000215563">
    <property type="component" value="Unassembled WGS sequence"/>
</dbReference>
<evidence type="ECO:0000313" key="2">
    <source>
        <dbReference type="EMBL" id="OXM44852.1"/>
    </source>
</evidence>
<dbReference type="PANTHER" id="PTHR43798">
    <property type="entry name" value="MONOACYLGLYCEROL LIPASE"/>
    <property type="match status" value="1"/>
</dbReference>